<name>A0A642V2C9_9ASCO</name>
<keyword evidence="12 21" id="KW-0862">Zinc</keyword>
<dbReference type="NCBIfam" id="TIGR01809">
    <property type="entry name" value="Shik-DH-AROM"/>
    <property type="match status" value="1"/>
</dbReference>
<evidence type="ECO:0000313" key="30">
    <source>
        <dbReference type="Proteomes" id="UP000761534"/>
    </source>
</evidence>
<dbReference type="Gene3D" id="3.65.10.10">
    <property type="entry name" value="Enolpyruvate transferase domain"/>
    <property type="match status" value="2"/>
</dbReference>
<feature type="active site" description="Proton acceptor; for 3-dehydroquinate dehydratase activity" evidence="21">
    <location>
        <position position="1178"/>
    </location>
</feature>
<evidence type="ECO:0000256" key="18">
    <source>
        <dbReference type="ARBA" id="ARBA00023268"/>
    </source>
</evidence>
<comment type="similarity">
    <text evidence="21 22">In the 3rd section; belongs to the shikimate kinase family.</text>
</comment>
<dbReference type="HAMAP" id="MF_00210">
    <property type="entry name" value="EPSP_synth"/>
    <property type="match status" value="1"/>
</dbReference>
<dbReference type="NCBIfam" id="TIGR01356">
    <property type="entry name" value="aroA"/>
    <property type="match status" value="1"/>
</dbReference>
<feature type="active site" description="Proton acceptor; for 3-dehydroquinate synthase activity" evidence="21">
    <location>
        <position position="257"/>
    </location>
</feature>
<feature type="active site" description="Schiff-base intermediate with substrate; for 3-dehydroquinate dehydratase activity" evidence="21">
    <location>
        <position position="1206"/>
    </location>
</feature>
<dbReference type="SUPFAM" id="SSF52540">
    <property type="entry name" value="P-loop containing nucleoside triphosphate hydrolases"/>
    <property type="match status" value="1"/>
</dbReference>
<dbReference type="FunFam" id="3.20.20.70:FF:000135">
    <property type="entry name" value="Pentafunctional AROM polypeptide"/>
    <property type="match status" value="1"/>
</dbReference>
<dbReference type="GO" id="GO:0008652">
    <property type="term" value="P:amino acid biosynthetic process"/>
    <property type="evidence" value="ECO:0007669"/>
    <property type="project" value="UniProtKB-KW"/>
</dbReference>
<feature type="binding site" evidence="21">
    <location>
        <begin position="82"/>
        <end position="85"/>
    </location>
    <ligand>
        <name>NAD(+)</name>
        <dbReference type="ChEBI" id="CHEBI:57540"/>
    </ligand>
</feature>
<dbReference type="InterPro" id="IPR006264">
    <property type="entry name" value="EPSP_synthase"/>
</dbReference>
<dbReference type="Gene3D" id="3.40.50.300">
    <property type="entry name" value="P-loop containing nucleotide triphosphate hydrolases"/>
    <property type="match status" value="1"/>
</dbReference>
<dbReference type="PANTHER" id="PTHR21090:SF5">
    <property type="entry name" value="PENTAFUNCTIONAL AROM POLYPEPTIDE"/>
    <property type="match status" value="1"/>
</dbReference>
<dbReference type="SUPFAM" id="SSF51735">
    <property type="entry name" value="NAD(P)-binding Rossmann-fold domains"/>
    <property type="match status" value="1"/>
</dbReference>
<feature type="binding site" evidence="21">
    <location>
        <position position="129"/>
    </location>
    <ligand>
        <name>7-phospho-2-dehydro-3-deoxy-D-arabino-heptonate</name>
        <dbReference type="ChEBI" id="CHEBI:58394"/>
    </ligand>
</feature>
<organism evidence="29 30">
    <name type="scientific">Trichomonascus ciferrii</name>
    <dbReference type="NCBI Taxonomy" id="44093"/>
    <lineage>
        <taxon>Eukaryota</taxon>
        <taxon>Fungi</taxon>
        <taxon>Dikarya</taxon>
        <taxon>Ascomycota</taxon>
        <taxon>Saccharomycotina</taxon>
        <taxon>Dipodascomycetes</taxon>
        <taxon>Dipodascales</taxon>
        <taxon>Trichomonascaceae</taxon>
        <taxon>Trichomonascus</taxon>
        <taxon>Trichomonascus ciferrii complex</taxon>
    </lineage>
</organism>
<dbReference type="PANTHER" id="PTHR21090">
    <property type="entry name" value="AROM/DEHYDROQUINATE SYNTHASE"/>
    <property type="match status" value="1"/>
</dbReference>
<proteinExistence type="inferred from homology"/>
<keyword evidence="6 21" id="KW-0963">Cytoplasm</keyword>
<dbReference type="CDD" id="cd08195">
    <property type="entry name" value="DHQS"/>
    <property type="match status" value="1"/>
</dbReference>
<evidence type="ECO:0000256" key="16">
    <source>
        <dbReference type="ARBA" id="ARBA00023141"/>
    </source>
</evidence>
<keyword evidence="10 21" id="KW-0547">Nucleotide-binding</keyword>
<feature type="region of interest" description="3-dehydroquinate synthase" evidence="21">
    <location>
        <begin position="1"/>
        <end position="381"/>
    </location>
</feature>
<feature type="binding site" evidence="21">
    <location>
        <begin position="44"/>
        <end position="46"/>
    </location>
    <ligand>
        <name>NAD(+)</name>
        <dbReference type="ChEBI" id="CHEBI:57540"/>
    </ligand>
</feature>
<dbReference type="SUPFAM" id="SSF53223">
    <property type="entry name" value="Aminoacid dehydrogenase-like, N-terminal domain"/>
    <property type="match status" value="1"/>
</dbReference>
<evidence type="ECO:0000256" key="4">
    <source>
        <dbReference type="ARBA" id="ARBA00009349"/>
    </source>
</evidence>
<dbReference type="InterPro" id="IPR016037">
    <property type="entry name" value="DHQ_synth_AroB"/>
</dbReference>
<feature type="active site" description="For EPSP synthase activity" evidence="21">
    <location>
        <position position="822"/>
    </location>
</feature>
<feature type="binding site" evidence="21">
    <location>
        <position position="118"/>
    </location>
    <ligand>
        <name>NAD(+)</name>
        <dbReference type="ChEBI" id="CHEBI:57540"/>
    </ligand>
</feature>
<feature type="binding site" evidence="21">
    <location>
        <position position="151"/>
    </location>
    <ligand>
        <name>7-phospho-2-dehydro-3-deoxy-D-arabino-heptonate</name>
        <dbReference type="ChEBI" id="CHEBI:58394"/>
    </ligand>
</feature>
<feature type="binding site" evidence="21">
    <location>
        <position position="145"/>
    </location>
    <ligand>
        <name>7-phospho-2-dehydro-3-deoxy-D-arabino-heptonate</name>
        <dbReference type="ChEBI" id="CHEBI:58394"/>
    </ligand>
</feature>
<dbReference type="InterPro" id="IPR013708">
    <property type="entry name" value="Shikimate_DH-bd_N"/>
</dbReference>
<feature type="binding site" evidence="21">
    <location>
        <position position="268"/>
    </location>
    <ligand>
        <name>Zn(2+)</name>
        <dbReference type="ChEBI" id="CHEBI:29105"/>
        <note>catalytic</note>
    </ligand>
</feature>
<feature type="binding site" evidence="21">
    <location>
        <position position="284"/>
    </location>
    <ligand>
        <name>7-phospho-2-dehydro-3-deoxy-D-arabino-heptonate</name>
        <dbReference type="ChEBI" id="CHEBI:58394"/>
    </ligand>
</feature>
<dbReference type="Gene3D" id="3.40.50.1970">
    <property type="match status" value="1"/>
</dbReference>
<dbReference type="InterPro" id="IPR001986">
    <property type="entry name" value="Enolpyruvate_Tfrase_dom"/>
</dbReference>
<dbReference type="GO" id="GO:0004764">
    <property type="term" value="F:shikimate 3-dehydrogenase (NADP+) activity"/>
    <property type="evidence" value="ECO:0007669"/>
    <property type="project" value="UniProtKB-UniRule"/>
</dbReference>
<evidence type="ECO:0000256" key="7">
    <source>
        <dbReference type="ARBA" id="ARBA00022605"/>
    </source>
</evidence>
<dbReference type="EC" id="2.5.1.19" evidence="21"/>
<dbReference type="GO" id="GO:0009073">
    <property type="term" value="P:aromatic amino acid family biosynthetic process"/>
    <property type="evidence" value="ECO:0007669"/>
    <property type="project" value="UniProtKB-UniRule"/>
</dbReference>
<dbReference type="InterPro" id="IPR013792">
    <property type="entry name" value="RNA3'P_cycl/enolpyr_Trfase_a/b"/>
</dbReference>
<dbReference type="GO" id="GO:0009423">
    <property type="term" value="P:chorismate biosynthetic process"/>
    <property type="evidence" value="ECO:0007669"/>
    <property type="project" value="UniProtKB-UniRule"/>
</dbReference>
<dbReference type="FunFam" id="1.20.1090.10:FF:000007">
    <property type="entry name" value="Pentafunctional AROM polypeptide"/>
    <property type="match status" value="1"/>
</dbReference>
<dbReference type="Proteomes" id="UP000761534">
    <property type="component" value="Unassembled WGS sequence"/>
</dbReference>
<keyword evidence="11 21" id="KW-0418">Kinase</keyword>
<dbReference type="Pfam" id="PF01487">
    <property type="entry name" value="DHquinase_I"/>
    <property type="match status" value="1"/>
</dbReference>
<dbReference type="Pfam" id="PF08501">
    <property type="entry name" value="Shikimate_dh_N"/>
    <property type="match status" value="1"/>
</dbReference>
<dbReference type="Pfam" id="PF01761">
    <property type="entry name" value="DHQ_synthase"/>
    <property type="match status" value="1"/>
</dbReference>
<dbReference type="PROSITE" id="PS01028">
    <property type="entry name" value="DEHYDROQUINASE_I"/>
    <property type="match status" value="1"/>
</dbReference>
<feature type="binding site" evidence="21">
    <location>
        <position position="161"/>
    </location>
    <ligand>
        <name>7-phospho-2-dehydro-3-deoxy-D-arabino-heptonate</name>
        <dbReference type="ChEBI" id="CHEBI:58394"/>
    </ligand>
</feature>
<dbReference type="PROSITE" id="PS00885">
    <property type="entry name" value="EPSP_SYNTHASE_2"/>
    <property type="match status" value="1"/>
</dbReference>
<evidence type="ECO:0000256" key="2">
    <source>
        <dbReference type="ARBA" id="ARBA00004811"/>
    </source>
</evidence>
<evidence type="ECO:0000256" key="21">
    <source>
        <dbReference type="HAMAP-Rule" id="MF_03143"/>
    </source>
</evidence>
<evidence type="ECO:0000259" key="26">
    <source>
        <dbReference type="Pfam" id="PF08501"/>
    </source>
</evidence>
<dbReference type="EC" id="2.7.1.71" evidence="21"/>
<dbReference type="Gene3D" id="3.40.50.720">
    <property type="entry name" value="NAD(P)-binding Rossmann-like Domain"/>
    <property type="match status" value="1"/>
</dbReference>
<feature type="binding site" evidence="21">
    <location>
        <begin position="113"/>
        <end position="115"/>
    </location>
    <ligand>
        <name>NAD(+)</name>
        <dbReference type="ChEBI" id="CHEBI:57540"/>
    </ligand>
</feature>
<evidence type="ECO:0000256" key="13">
    <source>
        <dbReference type="ARBA" id="ARBA00022840"/>
    </source>
</evidence>
<gene>
    <name evidence="29" type="ORF">TRICI_004448</name>
</gene>
<dbReference type="GO" id="GO:0003855">
    <property type="term" value="F:3-dehydroquinate dehydratase activity"/>
    <property type="evidence" value="ECO:0007669"/>
    <property type="project" value="UniProtKB-UniRule"/>
</dbReference>
<dbReference type="Gene3D" id="1.20.1090.10">
    <property type="entry name" value="Dehydroquinate synthase-like - alpha domain"/>
    <property type="match status" value="1"/>
</dbReference>
<feature type="domain" description="3-dehydroquinate synthase N-terminal" evidence="25">
    <location>
        <begin position="76"/>
        <end position="188"/>
    </location>
</feature>
<keyword evidence="30" id="KW-1185">Reference proteome</keyword>
<dbReference type="PROSITE" id="PS00104">
    <property type="entry name" value="EPSP_SYNTHASE_1"/>
    <property type="match status" value="1"/>
</dbReference>
<comment type="caution">
    <text evidence="21">Lacks conserved residue(s) required for the propagation of feature annotation.</text>
</comment>
<comment type="pathway">
    <text evidence="2 21 22">Metabolic intermediate biosynthesis; chorismate biosynthesis; chorismate from D-erythrose 4-phosphate and phosphoenolpyruvate: step 6/7.</text>
</comment>
<dbReference type="UniPathway" id="UPA00053">
    <property type="reaction ID" value="UER00085"/>
</dbReference>
<dbReference type="FunFam" id="3.65.10.10:FF:000007">
    <property type="entry name" value="Pentafunctional AROM polypeptide"/>
    <property type="match status" value="1"/>
</dbReference>
<dbReference type="InterPro" id="IPR001381">
    <property type="entry name" value="DHquinase_I"/>
</dbReference>
<feature type="binding site" evidence="21">
    <location>
        <position position="247"/>
    </location>
    <ligand>
        <name>7-phospho-2-dehydro-3-deoxy-D-arabino-heptonate</name>
        <dbReference type="ChEBI" id="CHEBI:58394"/>
    </ligand>
</feature>
<keyword evidence="14 21" id="KW-0521">NADP</keyword>
<comment type="caution">
    <text evidence="29">The sequence shown here is derived from an EMBL/GenBank/DDBJ whole genome shotgun (WGS) entry which is preliminary data.</text>
</comment>
<feature type="binding site" evidence="21">
    <location>
        <begin position="138"/>
        <end position="139"/>
    </location>
    <ligand>
        <name>NAD(+)</name>
        <dbReference type="ChEBI" id="CHEBI:57540"/>
    </ligand>
</feature>
<comment type="catalytic activity">
    <reaction evidence="21 22">
        <text>shikimate + ATP = 3-phosphoshikimate + ADP + H(+)</text>
        <dbReference type="Rhea" id="RHEA:13121"/>
        <dbReference type="ChEBI" id="CHEBI:15378"/>
        <dbReference type="ChEBI" id="CHEBI:30616"/>
        <dbReference type="ChEBI" id="CHEBI:36208"/>
        <dbReference type="ChEBI" id="CHEBI:145989"/>
        <dbReference type="ChEBI" id="CHEBI:456216"/>
        <dbReference type="EC" id="2.7.1.71"/>
    </reaction>
</comment>
<reference evidence="29" key="1">
    <citation type="journal article" date="2019" name="G3 (Bethesda)">
        <title>Genome Assemblies of Two Rare Opportunistic Yeast Pathogens: Diutina rugosa (syn. Candida rugosa) and Trichomonascus ciferrii (syn. Candida ciferrii).</title>
        <authorList>
            <person name="Mixao V."/>
            <person name="Saus E."/>
            <person name="Hansen A.P."/>
            <person name="Lass-Florl C."/>
            <person name="Gabaldon T."/>
        </authorList>
    </citation>
    <scope>NUCLEOTIDE SEQUENCE</scope>
    <source>
        <strain evidence="29">CBS 4856</strain>
    </source>
</reference>
<evidence type="ECO:0000256" key="15">
    <source>
        <dbReference type="ARBA" id="ARBA00023002"/>
    </source>
</evidence>
<feature type="binding site" evidence="21">
    <location>
        <begin position="871"/>
        <end position="878"/>
    </location>
    <ligand>
        <name>ATP</name>
        <dbReference type="ChEBI" id="CHEBI:30616"/>
    </ligand>
</feature>
<comment type="similarity">
    <text evidence="21 22">In the C-terminal section; belongs to the shikimate dehydrogenase family.</text>
</comment>
<dbReference type="InterPro" id="IPR030960">
    <property type="entry name" value="DHQS/DOIS_N"/>
</dbReference>
<feature type="binding site" evidence="21">
    <location>
        <begin position="261"/>
        <end position="265"/>
    </location>
    <ligand>
        <name>7-phospho-2-dehydro-3-deoxy-D-arabino-heptonate</name>
        <dbReference type="ChEBI" id="CHEBI:58394"/>
    </ligand>
</feature>
<comment type="catalytic activity">
    <reaction evidence="21 22">
        <text>3-dehydroquinate = 3-dehydroshikimate + H2O</text>
        <dbReference type="Rhea" id="RHEA:21096"/>
        <dbReference type="ChEBI" id="CHEBI:15377"/>
        <dbReference type="ChEBI" id="CHEBI:16630"/>
        <dbReference type="ChEBI" id="CHEBI:32364"/>
        <dbReference type="EC" id="4.2.1.10"/>
    </reaction>
</comment>
<dbReference type="SUPFAM" id="SSF55205">
    <property type="entry name" value="EPT/RTPC-like"/>
    <property type="match status" value="1"/>
</dbReference>
<comment type="function">
    <text evidence="20 21 22">The AROM polypeptide catalyzes 5 consecutive enzymatic reactions in prechorismate polyaromatic amino acid biosynthesis.</text>
</comment>
<dbReference type="EC" id="4.2.1.10" evidence="21"/>
<protein>
    <recommendedName>
        <fullName evidence="21">Pentafunctional AROM polypeptide</fullName>
    </recommendedName>
    <domain>
        <recommendedName>
            <fullName evidence="21">3-dehydroquinate synthase</fullName>
            <shortName evidence="21">DHQS</shortName>
            <ecNumber evidence="21">4.2.3.4</ecNumber>
        </recommendedName>
    </domain>
    <domain>
        <recommendedName>
            <fullName evidence="21">3-phosphoshikimate 1-carboxyvinyltransferase</fullName>
            <ecNumber evidence="21">2.5.1.19</ecNumber>
        </recommendedName>
        <alternativeName>
            <fullName evidence="21">5-enolpyruvylshikimate-3-phosphate synthase</fullName>
            <shortName evidence="21">EPSP synthase</shortName>
            <shortName evidence="21">EPSPS</shortName>
        </alternativeName>
    </domain>
    <domain>
        <recommendedName>
            <fullName evidence="21">Shikimate kinase</fullName>
            <shortName evidence="21">SK</shortName>
            <ecNumber evidence="21">2.7.1.71</ecNumber>
        </recommendedName>
    </domain>
    <domain>
        <recommendedName>
            <fullName evidence="21">3-dehydroquinate dehydratase</fullName>
            <shortName evidence="21">3-dehydroquinase</shortName>
            <ecNumber evidence="21">4.2.1.10</ecNumber>
        </recommendedName>
    </domain>
    <domain>
        <recommendedName>
            <fullName evidence="21">Shikimate dehydrogenase</fullName>
            <ecNumber evidence="21">1.1.1.25</ecNumber>
        </recommendedName>
    </domain>
</protein>
<comment type="similarity">
    <text evidence="21 22">In the 2nd section; belongs to the EPSP synthase family.</text>
</comment>
<keyword evidence="7 21" id="KW-0028">Amino-acid biosynthesis</keyword>
<evidence type="ECO:0000256" key="11">
    <source>
        <dbReference type="ARBA" id="ARBA00022777"/>
    </source>
</evidence>
<feature type="domain" description="Enolpyruvate transferase" evidence="23">
    <location>
        <begin position="405"/>
        <end position="834"/>
    </location>
</feature>
<keyword evidence="8 21" id="KW-0808">Transferase</keyword>
<dbReference type="Pfam" id="PF24621">
    <property type="entry name" value="DHQS_C"/>
    <property type="match status" value="1"/>
</dbReference>
<keyword evidence="9 21" id="KW-0479">Metal-binding</keyword>
<dbReference type="FunFam" id="3.65.10.10:FF:000008">
    <property type="entry name" value="Pentafunctional AROM polypeptide"/>
    <property type="match status" value="1"/>
</dbReference>
<dbReference type="NCBIfam" id="TIGR01093">
    <property type="entry name" value="aroD"/>
    <property type="match status" value="1"/>
</dbReference>
<comment type="catalytic activity">
    <reaction evidence="21 22">
        <text>7-phospho-2-dehydro-3-deoxy-D-arabino-heptonate = 3-dehydroquinate + phosphate</text>
        <dbReference type="Rhea" id="RHEA:21968"/>
        <dbReference type="ChEBI" id="CHEBI:32364"/>
        <dbReference type="ChEBI" id="CHEBI:43474"/>
        <dbReference type="ChEBI" id="CHEBI:58394"/>
        <dbReference type="EC" id="4.2.3.4"/>
    </reaction>
</comment>
<comment type="pathway">
    <text evidence="21 22">Metabolic intermediate biosynthesis; chorismate biosynthesis; chorismate from D-erythrose 4-phosphate and phosphoenolpyruvate: step 3/7.</text>
</comment>
<keyword evidence="13 21" id="KW-0067">ATP-binding</keyword>
<dbReference type="EC" id="4.2.3.4" evidence="21"/>
<dbReference type="GO" id="GO:0005737">
    <property type="term" value="C:cytoplasm"/>
    <property type="evidence" value="ECO:0007669"/>
    <property type="project" value="UniProtKB-SubCell"/>
</dbReference>
<evidence type="ECO:0000259" key="23">
    <source>
        <dbReference type="Pfam" id="PF00275"/>
    </source>
</evidence>
<feature type="domain" description="3-dehydroquinate synthase C-terminal" evidence="28">
    <location>
        <begin position="194"/>
        <end position="355"/>
    </location>
</feature>
<dbReference type="InterPro" id="IPR000623">
    <property type="entry name" value="Shikimate_kinase/TSH1"/>
</dbReference>
<dbReference type="InterPro" id="IPR027417">
    <property type="entry name" value="P-loop_NTPase"/>
</dbReference>
<dbReference type="InterPro" id="IPR023193">
    <property type="entry name" value="EPSP_synthase_CS"/>
</dbReference>
<accession>A0A642V2C9</accession>
<evidence type="ECO:0000256" key="6">
    <source>
        <dbReference type="ARBA" id="ARBA00022490"/>
    </source>
</evidence>
<comment type="subunit">
    <text evidence="21 22">Homodimer.</text>
</comment>
<evidence type="ECO:0000313" key="29">
    <source>
        <dbReference type="EMBL" id="KAA8909613.1"/>
    </source>
</evidence>
<dbReference type="InterPro" id="IPR041121">
    <property type="entry name" value="SDH_C"/>
</dbReference>
<dbReference type="GO" id="GO:0004765">
    <property type="term" value="F:shikimate kinase activity"/>
    <property type="evidence" value="ECO:0007669"/>
    <property type="project" value="UniProtKB-UniRule"/>
</dbReference>
<dbReference type="CDD" id="cd01065">
    <property type="entry name" value="NAD_bind_Shikimate_DH"/>
    <property type="match status" value="1"/>
</dbReference>
<keyword evidence="16 21" id="KW-0057">Aromatic amino acid biosynthesis</keyword>
<comment type="similarity">
    <text evidence="3">In the 2nd section; belongs to the type-I 3-dehydroquinase family.</text>
</comment>
<dbReference type="OrthoDB" id="197068at2759"/>
<feature type="binding site" evidence="21">
    <location>
        <position position="268"/>
    </location>
    <ligand>
        <name>7-phospho-2-dehydro-3-deoxy-D-arabino-heptonate</name>
        <dbReference type="ChEBI" id="CHEBI:58394"/>
    </ligand>
</feature>
<dbReference type="HAMAP" id="MF_03143">
    <property type="entry name" value="Pentafunct_AroM"/>
    <property type="match status" value="1"/>
</dbReference>
<comment type="similarity">
    <text evidence="21 22">In the 4th section; belongs to the type-I 3-dehydroquinase family.</text>
</comment>
<sequence length="1567" mass="172411">MASEVTKIPILGSDTIHVGYQLQSHIATEILTNLKSSTYVIISDTNIDKFDHVQTLTDVFTKTAERLNPESRLLKYIIAPGEESKSRATKAEIEDWLLNQGCTRDTVILAVGGGVIGDMIGYVAATFMRGVRFVQIPTTLLSMVDSSIGGKTAIDTPLGKNLIGAFWQPERIFVDLAFLETLPEREFINGMAETAAIWNAEEFARLEANNKVFMEAIRQRDPETKRVNLSPIRAIIHGIVCGSVKVKAEVVTKDEREGGLRNLLNFGHSIGHAYEALLTPQILHGECVSIGMVLEAELARYRGVLSPVAVARLAKCLAAYNLPITIHDKVVCKRSKNKVCQVDDLLRIMGVDKKNDGRKKKIVLLSEIGNTYEKKASVVPDEDIRVILSENVYVGDNSNAPKNVTVVPPGSKSISNRALILAALGHGKCKIKNLLHSDDTQHMLNAVKLLNGAEITTENSGETIVVDGHGGKFTAPGKEIYLGNAGTASRFLTTVATLVNPSDEYDSVCLTGNARMKERPVGPLVDALRANGSEISYVEAEGSLPLNISCGKCLEGGRIELAATISSQYVSSILMCAPYAKKPVTLSLVDGKPISQFYIDMTIAMMRSFGISVEKSATEDHTYHIPQGVYTNPAEYVVESDASSATYPLAFAAISGTTCTVANIGSTSLQGDARFAVDVLRPMGCDVIQDEFSTTVTGPPVGKLKPLPHVDMEPMTDAFLTASVLAAVARDPEQRDNVTRITGIANQRVKECNRIEAMIHELAKFGVQSSELPDGLEIEGTSIDKLTVPEWIHTYDDHRVAMSFSLLAAVLTEPVLIKDRRCVEKTWPGWWDTLNGTFNVDLKGHSDKKSALALTGFAKAPNGDNTIVIIGMRGSGKTSFGKWAAESLGLEFIDLDVLLEQKYQKPIHSIVNELGWETFRNYELKVFEEFIKENPKGYVAACGGGIVEIPKARELLKEHVANDRMVLHLHRDVDSIVSYLNIDKERPAYVDDIYSVWSRREQWYTECSNAYFYSSHYTDEKDGSKVRKSLDRFLKTITGNEPTELAMEQASYFLSLTYEDLKQLDKFDEVLEGVNAIELRVDMLKEQGQGAEFPNVKYVTDQVAYLRMHTNLPIVYTVRTKSQGGKFPDSKVDEMAKLIRLAFKLGIEFVDLELTLPQAVKDDLLKEKRFTKVIASHHDVNGDLKWDSPVWEGLYETASRQGDIVKFVGTAKGLEDNLKLESFRNAHTSKPMIAINMGYEGQLSRVLNTFLTPVTHPSLPMKAAPGQLSLKEINEARYTIGTLKPKEFFVTGSPVLQSPSPTLHNTLYKALGMPHSYVRLETEDSQVVSDRIKELGANFGGASVTIPLKVDIIQHLDDLSPIAAAIGAVNTVIKKDDKLIGENTDWVGIYSAYLDTGVVKIPKNKFSALIVGAGGTARAAVYALRELGFQRIYVLNRTPSKAEELAATFPEDFGVIPLRNSSDVESADGPLLVMSCIPANKEIDPTLFQSIKTLLGKPVKNAPYNRTLLDAAYKPAVTPIMQLAEKDFGWTIIPGRRMLLHQGLEQFQLWTGAVAPLHIGEKALLEN</sequence>
<dbReference type="PRINTS" id="PR01100">
    <property type="entry name" value="SHIKIMTKNASE"/>
</dbReference>
<dbReference type="CDD" id="cd00502">
    <property type="entry name" value="DHQase_I"/>
    <property type="match status" value="1"/>
</dbReference>
<feature type="domain" description="Quinate/shikimate 5-dehydrogenase/glutamyl-tRNA reductase" evidence="24">
    <location>
        <begin position="1407"/>
        <end position="1461"/>
    </location>
</feature>
<dbReference type="InterPro" id="IPR031322">
    <property type="entry name" value="Shikimate/glucono_kinase"/>
</dbReference>
<dbReference type="InterPro" id="IPR056179">
    <property type="entry name" value="DHQS_C"/>
</dbReference>
<dbReference type="EMBL" id="SWFS01000336">
    <property type="protein sequence ID" value="KAA8909613.1"/>
    <property type="molecule type" value="Genomic_DNA"/>
</dbReference>
<dbReference type="Pfam" id="PF18317">
    <property type="entry name" value="SDH_C"/>
    <property type="match status" value="1"/>
</dbReference>
<comment type="catalytic activity">
    <reaction evidence="19">
        <text>3-phosphoshikimate + phosphoenolpyruvate = 5-O-(1-carboxyvinyl)-3-phosphoshikimate + phosphate</text>
        <dbReference type="Rhea" id="RHEA:21256"/>
        <dbReference type="ChEBI" id="CHEBI:43474"/>
        <dbReference type="ChEBI" id="CHEBI:57701"/>
        <dbReference type="ChEBI" id="CHEBI:58702"/>
        <dbReference type="ChEBI" id="CHEBI:145989"/>
        <dbReference type="EC" id="2.5.1.19"/>
    </reaction>
    <physiologicalReaction direction="left-to-right" evidence="19">
        <dbReference type="Rhea" id="RHEA:21257"/>
    </physiologicalReaction>
</comment>
<evidence type="ECO:0000256" key="5">
    <source>
        <dbReference type="ARBA" id="ARBA00009948"/>
    </source>
</evidence>
<dbReference type="InterPro" id="IPR010110">
    <property type="entry name" value="Shikimate_DH_AroM-type"/>
</dbReference>
<dbReference type="InterPro" id="IPR013785">
    <property type="entry name" value="Aldolase_TIM"/>
</dbReference>
<feature type="domain" description="SDH C-terminal" evidence="27">
    <location>
        <begin position="1535"/>
        <end position="1565"/>
    </location>
</feature>
<feature type="binding site" evidence="21">
    <location>
        <position position="189"/>
    </location>
    <ligand>
        <name>NAD(+)</name>
        <dbReference type="ChEBI" id="CHEBI:57540"/>
    </ligand>
</feature>
<dbReference type="VEuPathDB" id="FungiDB:TRICI_004448"/>
<feature type="active site" description="Proton acceptor; for 3-dehydroquinate synthase activity" evidence="21">
    <location>
        <position position="272"/>
    </location>
</feature>
<evidence type="ECO:0000259" key="27">
    <source>
        <dbReference type="Pfam" id="PF18317"/>
    </source>
</evidence>
<dbReference type="EC" id="1.1.1.25" evidence="21"/>
<dbReference type="CDD" id="cd00464">
    <property type="entry name" value="SK"/>
    <property type="match status" value="1"/>
</dbReference>
<dbReference type="FunFam" id="3.40.50.300:FF:001256">
    <property type="entry name" value="Pentafunctional AROM polypeptide"/>
    <property type="match status" value="1"/>
</dbReference>
<dbReference type="PIRSF" id="PIRSF000514">
    <property type="entry name" value="Pentafunct_AroM"/>
    <property type="match status" value="1"/>
</dbReference>
<evidence type="ECO:0000256" key="19">
    <source>
        <dbReference type="ARBA" id="ARBA00044633"/>
    </source>
</evidence>
<dbReference type="GO" id="GO:0003866">
    <property type="term" value="F:3-phosphoshikimate 1-carboxyvinyltransferase activity"/>
    <property type="evidence" value="ECO:0007669"/>
    <property type="project" value="UniProtKB-UniRule"/>
</dbReference>
<comment type="subcellular location">
    <subcellularLocation>
        <location evidence="1 21 22">Cytoplasm</location>
    </subcellularLocation>
</comment>
<dbReference type="InterPro" id="IPR008289">
    <property type="entry name" value="Pentafunct_AroM"/>
</dbReference>
<dbReference type="Pfam" id="PF01202">
    <property type="entry name" value="SKI"/>
    <property type="match status" value="1"/>
</dbReference>
<evidence type="ECO:0000259" key="25">
    <source>
        <dbReference type="Pfam" id="PF01761"/>
    </source>
</evidence>
<evidence type="ECO:0000259" key="28">
    <source>
        <dbReference type="Pfam" id="PF24621"/>
    </source>
</evidence>
<comment type="pathway">
    <text evidence="21 22">Metabolic intermediate biosynthesis; chorismate biosynthesis; chorismate from D-erythrose 4-phosphate and phosphoenolpyruvate: step 5/7.</text>
</comment>
<dbReference type="InterPro" id="IPR036968">
    <property type="entry name" value="Enolpyruvate_Tfrase_sf"/>
</dbReference>
<comment type="similarity">
    <text evidence="5">Belongs to the EPSP synthase family.</text>
</comment>
<keyword evidence="15 21" id="KW-0560">Oxidoreductase</keyword>
<keyword evidence="17 21" id="KW-0456">Lyase</keyword>
<dbReference type="InterPro" id="IPR018508">
    <property type="entry name" value="3-dehydroquinate_DH_AS"/>
</dbReference>
<evidence type="ECO:0000256" key="17">
    <source>
        <dbReference type="ARBA" id="ARBA00023239"/>
    </source>
</evidence>
<evidence type="ECO:0000256" key="14">
    <source>
        <dbReference type="ARBA" id="ARBA00022857"/>
    </source>
</evidence>
<evidence type="ECO:0000256" key="22">
    <source>
        <dbReference type="PIRNR" id="PIRNR000514"/>
    </source>
</evidence>
<evidence type="ECO:0000256" key="12">
    <source>
        <dbReference type="ARBA" id="ARBA00022833"/>
    </source>
</evidence>
<comment type="catalytic activity">
    <reaction evidence="21 22">
        <text>shikimate + NADP(+) = 3-dehydroshikimate + NADPH + H(+)</text>
        <dbReference type="Rhea" id="RHEA:17737"/>
        <dbReference type="ChEBI" id="CHEBI:15378"/>
        <dbReference type="ChEBI" id="CHEBI:16630"/>
        <dbReference type="ChEBI" id="CHEBI:36208"/>
        <dbReference type="ChEBI" id="CHEBI:57783"/>
        <dbReference type="ChEBI" id="CHEBI:58349"/>
        <dbReference type="EC" id="1.1.1.25"/>
    </reaction>
</comment>
<dbReference type="Gene3D" id="3.20.20.70">
    <property type="entry name" value="Aldolase class I"/>
    <property type="match status" value="1"/>
</dbReference>
<dbReference type="SUPFAM" id="SSF51569">
    <property type="entry name" value="Aldolase"/>
    <property type="match status" value="1"/>
</dbReference>
<feature type="binding site" evidence="21">
    <location>
        <position position="160"/>
    </location>
    <ligand>
        <name>NAD(+)</name>
        <dbReference type="ChEBI" id="CHEBI:57540"/>
    </ligand>
</feature>
<feature type="binding site" evidence="21">
    <location>
        <begin position="178"/>
        <end position="181"/>
    </location>
    <ligand>
        <name>NAD(+)</name>
        <dbReference type="ChEBI" id="CHEBI:57540"/>
    </ligand>
</feature>
<feature type="binding site" evidence="21">
    <location>
        <position position="284"/>
    </location>
    <ligand>
        <name>Zn(2+)</name>
        <dbReference type="ChEBI" id="CHEBI:29105"/>
        <note>catalytic</note>
    </ligand>
</feature>
<dbReference type="GO" id="GO:0005524">
    <property type="term" value="F:ATP binding"/>
    <property type="evidence" value="ECO:0007669"/>
    <property type="project" value="UniProtKB-UniRule"/>
</dbReference>
<feature type="domain" description="Shikimate dehydrogenase substrate binding N-terminal" evidence="26">
    <location>
        <begin position="1290"/>
        <end position="1372"/>
    </location>
</feature>
<feature type="binding site" evidence="21">
    <location>
        <position position="193"/>
    </location>
    <ligand>
        <name>Zn(2+)</name>
        <dbReference type="ChEBI" id="CHEBI:29105"/>
        <note>catalytic</note>
    </ligand>
</feature>
<dbReference type="Gene3D" id="3.40.50.10860">
    <property type="entry name" value="Leucine Dehydrogenase, chain A, domain 1"/>
    <property type="match status" value="1"/>
</dbReference>
<evidence type="ECO:0000259" key="24">
    <source>
        <dbReference type="Pfam" id="PF01488"/>
    </source>
</evidence>
<comment type="pathway">
    <text evidence="21 22">Metabolic intermediate biosynthesis; chorismate biosynthesis; chorismate from D-erythrose 4-phosphate and phosphoenolpyruvate: step 4/7.</text>
</comment>
<dbReference type="Pfam" id="PF00275">
    <property type="entry name" value="EPSP_synthase"/>
    <property type="match status" value="1"/>
</dbReference>
<comment type="cofactor">
    <cofactor evidence="21 22">
        <name>Zn(2+)</name>
        <dbReference type="ChEBI" id="CHEBI:29105"/>
    </cofactor>
    <text evidence="21 22">Binds 2 Zn(2+) ions per subunit.</text>
</comment>
<evidence type="ECO:0000256" key="20">
    <source>
        <dbReference type="ARBA" id="ARBA00054455"/>
    </source>
</evidence>
<dbReference type="SUPFAM" id="SSF56796">
    <property type="entry name" value="Dehydroquinate synthase-like"/>
    <property type="match status" value="1"/>
</dbReference>
<dbReference type="InterPro" id="IPR036291">
    <property type="entry name" value="NAD(P)-bd_dom_sf"/>
</dbReference>
<comment type="similarity">
    <text evidence="21">In the N-terminal section; belongs to the sugar phosphate cyclases superfamily. Dehydroquinate synthase family.</text>
</comment>
<comment type="pathway">
    <text evidence="21 22">Metabolic intermediate biosynthesis; chorismate biosynthesis; chorismate from D-erythrose 4-phosphate and phosphoenolpyruvate: step 2/7.</text>
</comment>
<comment type="similarity">
    <text evidence="4">In the N-terminal section; belongs to the shikimate kinase family.</text>
</comment>
<dbReference type="InterPro" id="IPR006151">
    <property type="entry name" value="Shikm_DH/Glu-tRNA_Rdtase"/>
</dbReference>
<evidence type="ECO:0000256" key="10">
    <source>
        <dbReference type="ARBA" id="ARBA00022741"/>
    </source>
</evidence>
<dbReference type="NCBIfam" id="TIGR01357">
    <property type="entry name" value="aroB"/>
    <property type="match status" value="1"/>
</dbReference>
<dbReference type="Pfam" id="PF01488">
    <property type="entry name" value="Shikimate_DH"/>
    <property type="match status" value="1"/>
</dbReference>
<evidence type="ECO:0000256" key="3">
    <source>
        <dbReference type="ARBA" id="ARBA00006477"/>
    </source>
</evidence>
<evidence type="ECO:0000256" key="1">
    <source>
        <dbReference type="ARBA" id="ARBA00004496"/>
    </source>
</evidence>
<evidence type="ECO:0000256" key="9">
    <source>
        <dbReference type="ARBA" id="ARBA00022723"/>
    </source>
</evidence>
<dbReference type="GO" id="GO:0046872">
    <property type="term" value="F:metal ion binding"/>
    <property type="evidence" value="ECO:0007669"/>
    <property type="project" value="UniProtKB-UniRule"/>
</dbReference>
<feature type="region of interest" description="Shikimate dehydrogenase" evidence="21">
    <location>
        <begin position="1285"/>
        <end position="1567"/>
    </location>
</feature>
<feature type="binding site" evidence="21">
    <location>
        <position position="353"/>
    </location>
    <ligand>
        <name>7-phospho-2-dehydro-3-deoxy-D-arabino-heptonate</name>
        <dbReference type="ChEBI" id="CHEBI:58394"/>
    </ligand>
</feature>
<dbReference type="CDD" id="cd01556">
    <property type="entry name" value="EPSP_synthase"/>
    <property type="match status" value="1"/>
</dbReference>
<dbReference type="FunFam" id="3.40.50.1970:FF:000007">
    <property type="entry name" value="Pentafunctional AROM polypeptide"/>
    <property type="match status" value="1"/>
</dbReference>
<dbReference type="GO" id="GO:0003856">
    <property type="term" value="F:3-dehydroquinate synthase activity"/>
    <property type="evidence" value="ECO:0007669"/>
    <property type="project" value="UniProtKB-UniRule"/>
</dbReference>
<evidence type="ECO:0000256" key="8">
    <source>
        <dbReference type="ARBA" id="ARBA00022679"/>
    </source>
</evidence>
<keyword evidence="18 21" id="KW-0511">Multifunctional enzyme</keyword>
<comment type="similarity">
    <text evidence="22">In the N-terminal section; belongs to the dehydroquinate synthase family.</text>
</comment>
<dbReference type="InterPro" id="IPR046346">
    <property type="entry name" value="Aminoacid_DH-like_N_sf"/>
</dbReference>
<dbReference type="HAMAP" id="MF_00109">
    <property type="entry name" value="Shikimate_kinase"/>
    <property type="match status" value="1"/>
</dbReference>